<sequence length="184" mass="19640">MSVALFFPYSIVRSNGGITNAFAPLVDTLPAYPDTRGLNLILTQSVGVFSPGAYQWSDTKSRWQFILDYQLICQQLFALSDAFLYVANPGDNLIPIGNSGAALLSVYKNGYKTTAFSSTAAGISLNQPATNGDMYLVSRVSPITPTSAISGIGDAPVDSKVYVRSNAAWQDIQSSLNEGAFVGH</sequence>
<accession>A0A4D5ZEJ0</accession>
<organism evidence="1 2">
    <name type="scientific">Burkholderia phage BcepSaruman</name>
    <dbReference type="NCBI Taxonomy" id="2530032"/>
    <lineage>
        <taxon>Viruses</taxon>
        <taxon>Duplodnaviria</taxon>
        <taxon>Heunggongvirae</taxon>
        <taxon>Uroviricota</taxon>
        <taxon>Caudoviricetes</taxon>
        <taxon>Sarumanvirus</taxon>
        <taxon>Sarumanvirus bcepsaruman</taxon>
    </lineage>
</organism>
<reference evidence="1 2" key="1">
    <citation type="submission" date="2019-02" db="EMBL/GenBank/DDBJ databases">
        <title>Complete genome sequence of Burkholderia cenocepacia phage BcepSaruman.</title>
        <authorList>
            <person name="Park K."/>
            <person name="Liu M."/>
            <person name="Gill J."/>
        </authorList>
    </citation>
    <scope>NUCLEOTIDE SEQUENCE [LARGE SCALE GENOMIC DNA]</scope>
</reference>
<gene>
    <name evidence="1" type="ORF">BcepSaruman_274</name>
</gene>
<name>A0A4D5ZEJ0_9CAUD</name>
<dbReference type="Gene3D" id="1.20.5.320">
    <property type="entry name" value="6-Phosphogluconate Dehydrogenase, domain 3"/>
    <property type="match status" value="1"/>
</dbReference>
<keyword evidence="2" id="KW-1185">Reference proteome</keyword>
<proteinExistence type="predicted"/>
<dbReference type="Proteomes" id="UP000296455">
    <property type="component" value="Segment"/>
</dbReference>
<dbReference type="EMBL" id="MK552140">
    <property type="protein sequence ID" value="QBX06687.1"/>
    <property type="molecule type" value="Genomic_DNA"/>
</dbReference>
<protein>
    <submittedName>
        <fullName evidence="1">Uncharacterized protein</fullName>
    </submittedName>
</protein>
<evidence type="ECO:0000313" key="2">
    <source>
        <dbReference type="Proteomes" id="UP000296455"/>
    </source>
</evidence>
<evidence type="ECO:0000313" key="1">
    <source>
        <dbReference type="EMBL" id="QBX06687.1"/>
    </source>
</evidence>